<gene>
    <name evidence="4" type="ORF">GA0070607_5180</name>
</gene>
<organism evidence="4 5">
    <name type="scientific">Micromonospora coriariae</name>
    <dbReference type="NCBI Taxonomy" id="285665"/>
    <lineage>
        <taxon>Bacteria</taxon>
        <taxon>Bacillati</taxon>
        <taxon>Actinomycetota</taxon>
        <taxon>Actinomycetes</taxon>
        <taxon>Micromonosporales</taxon>
        <taxon>Micromonosporaceae</taxon>
        <taxon>Micromonospora</taxon>
    </lineage>
</organism>
<keyword evidence="2 3" id="KW-0472">Membrane</keyword>
<protein>
    <submittedName>
        <fullName evidence="4">Mce-associated membrane protein</fullName>
    </submittedName>
</protein>
<dbReference type="RefSeq" id="WP_089020447.1">
    <property type="nucleotide sequence ID" value="NZ_LT607412.1"/>
</dbReference>
<feature type="transmembrane region" description="Helical" evidence="3">
    <location>
        <begin position="21"/>
        <end position="43"/>
    </location>
</feature>
<keyword evidence="5" id="KW-1185">Reference proteome</keyword>
<evidence type="ECO:0000256" key="2">
    <source>
        <dbReference type="ARBA" id="ARBA00023136"/>
    </source>
</evidence>
<proteinExistence type="predicted"/>
<accession>A0A1C4XFN2</accession>
<evidence type="ECO:0000256" key="1">
    <source>
        <dbReference type="ARBA" id="ARBA00004370"/>
    </source>
</evidence>
<comment type="subcellular location">
    <subcellularLocation>
        <location evidence="1">Membrane</location>
    </subcellularLocation>
</comment>
<sequence>MRTLVRFPRRPRVPRLRPARIRLVPALVVAIMLATAVAGASWWGDHRAEQRDDAVRQALATAPAAAKAIFSYDYRTFDDSVANGRTFATGQFGTEYEQTTAALKQTAATQQAIVAAEVSATGVVTATAERVELLVYLNQYRRNVNTAGEKVDQNRVVLTLVPVDGEWKVTKAAAI</sequence>
<dbReference type="OrthoDB" id="3828258at2"/>
<dbReference type="EMBL" id="LT607412">
    <property type="protein sequence ID" value="SCF07214.1"/>
    <property type="molecule type" value="Genomic_DNA"/>
</dbReference>
<name>A0A1C4XFN2_9ACTN</name>
<keyword evidence="3" id="KW-0812">Transmembrane</keyword>
<evidence type="ECO:0000313" key="5">
    <source>
        <dbReference type="Proteomes" id="UP000198243"/>
    </source>
</evidence>
<keyword evidence="3" id="KW-1133">Transmembrane helix</keyword>
<evidence type="ECO:0000256" key="3">
    <source>
        <dbReference type="SAM" id="Phobius"/>
    </source>
</evidence>
<dbReference type="PANTHER" id="PTHR37042">
    <property type="entry name" value="OUTER MEMBRANE PROTEIN RV1973"/>
    <property type="match status" value="1"/>
</dbReference>
<dbReference type="AlphaFoldDB" id="A0A1C4XFN2"/>
<evidence type="ECO:0000313" key="4">
    <source>
        <dbReference type="EMBL" id="SCF07214.1"/>
    </source>
</evidence>
<dbReference type="Proteomes" id="UP000198243">
    <property type="component" value="Chromosome I"/>
</dbReference>
<reference evidence="5" key="1">
    <citation type="submission" date="2016-06" db="EMBL/GenBank/DDBJ databases">
        <authorList>
            <person name="Varghese N."/>
            <person name="Submissions Spin"/>
        </authorList>
    </citation>
    <scope>NUCLEOTIDE SEQUENCE [LARGE SCALE GENOMIC DNA]</scope>
    <source>
        <strain evidence="5">DSM 44875</strain>
    </source>
</reference>
<dbReference type="GO" id="GO:0016020">
    <property type="term" value="C:membrane"/>
    <property type="evidence" value="ECO:0007669"/>
    <property type="project" value="UniProtKB-SubCell"/>
</dbReference>
<dbReference type="PANTHER" id="PTHR37042:SF4">
    <property type="entry name" value="OUTER MEMBRANE PROTEIN RV1973"/>
    <property type="match status" value="1"/>
</dbReference>